<evidence type="ECO:0000313" key="2">
    <source>
        <dbReference type="EMBL" id="KAB0663799.1"/>
    </source>
</evidence>
<dbReference type="EMBL" id="VZQZ01000011">
    <property type="protein sequence ID" value="KAB0663799.1"/>
    <property type="molecule type" value="Genomic_DNA"/>
</dbReference>
<dbReference type="PROSITE" id="PS51257">
    <property type="entry name" value="PROKAR_LIPOPROTEIN"/>
    <property type="match status" value="1"/>
</dbReference>
<dbReference type="Proteomes" id="UP000420562">
    <property type="component" value="Unassembled WGS sequence"/>
</dbReference>
<protein>
    <recommendedName>
        <fullName evidence="4">Lipoprotein</fullName>
    </recommendedName>
</protein>
<name>A0A7J4ZMN6_9BACT</name>
<reference evidence="2 3" key="1">
    <citation type="submission" date="2019-09" db="EMBL/GenBank/DDBJ databases">
        <title>Geobacter sp. Red96, a novel strain isolated from paddy soil.</title>
        <authorList>
            <person name="Xu Z."/>
            <person name="Masuda Y."/>
            <person name="Itoh H."/>
            <person name="Senoo K."/>
        </authorList>
    </citation>
    <scope>NUCLEOTIDE SEQUENCE [LARGE SCALE GENOMIC DNA]</scope>
    <source>
        <strain evidence="2 3">Red96</strain>
    </source>
</reference>
<feature type="chain" id="PRO_5029456994" description="Lipoprotein" evidence="1">
    <location>
        <begin position="20"/>
        <end position="108"/>
    </location>
</feature>
<dbReference type="RefSeq" id="WP_151129494.1">
    <property type="nucleotide sequence ID" value="NZ_VZQZ01000011.1"/>
</dbReference>
<organism evidence="2 3">
    <name type="scientific">Oryzomonas japonica</name>
    <dbReference type="NCBI Taxonomy" id="2603858"/>
    <lineage>
        <taxon>Bacteria</taxon>
        <taxon>Pseudomonadati</taxon>
        <taxon>Thermodesulfobacteriota</taxon>
        <taxon>Desulfuromonadia</taxon>
        <taxon>Geobacterales</taxon>
        <taxon>Geobacteraceae</taxon>
        <taxon>Oryzomonas</taxon>
    </lineage>
</organism>
<comment type="caution">
    <text evidence="2">The sequence shown here is derived from an EMBL/GenBank/DDBJ whole genome shotgun (WGS) entry which is preliminary data.</text>
</comment>
<keyword evidence="3" id="KW-1185">Reference proteome</keyword>
<dbReference type="AlphaFoldDB" id="A0A7J4ZMN6"/>
<evidence type="ECO:0000313" key="3">
    <source>
        <dbReference type="Proteomes" id="UP000420562"/>
    </source>
</evidence>
<evidence type="ECO:0008006" key="4">
    <source>
        <dbReference type="Google" id="ProtNLM"/>
    </source>
</evidence>
<keyword evidence="1" id="KW-0732">Signal</keyword>
<sequence length="108" mass="12353">MKNVLSMTVVASFAVFMLAACMLSPGPGGYGVAVTPLVPPLPAIVELDAEPYYYQSGYHYFYQNNRWQYATSRNGPWTELPRSHWPREIRYRGRGEQGGEFRHDHEGR</sequence>
<evidence type="ECO:0000256" key="1">
    <source>
        <dbReference type="SAM" id="SignalP"/>
    </source>
</evidence>
<feature type="signal peptide" evidence="1">
    <location>
        <begin position="1"/>
        <end position="19"/>
    </location>
</feature>
<accession>A0A7J4ZMN6</accession>
<gene>
    <name evidence="2" type="ORF">F6V25_15315</name>
</gene>
<proteinExistence type="predicted"/>